<feature type="transmembrane region" description="Helical" evidence="6">
    <location>
        <begin position="481"/>
        <end position="503"/>
    </location>
</feature>
<dbReference type="AlphaFoldDB" id="A0ABD3MSP0"/>
<comment type="caution">
    <text evidence="7">The sequence shown here is derived from an EMBL/GenBank/DDBJ whole genome shotgun (WGS) entry which is preliminary data.</text>
</comment>
<name>A0ABD3MSP0_9STRA</name>
<keyword evidence="8" id="KW-1185">Reference proteome</keyword>
<keyword evidence="5 6" id="KW-0472">Membrane</keyword>
<proteinExistence type="predicted"/>
<feature type="transmembrane region" description="Helical" evidence="6">
    <location>
        <begin position="158"/>
        <end position="181"/>
    </location>
</feature>
<dbReference type="SUPFAM" id="SSF103473">
    <property type="entry name" value="MFS general substrate transporter"/>
    <property type="match status" value="1"/>
</dbReference>
<feature type="transmembrane region" description="Helical" evidence="6">
    <location>
        <begin position="350"/>
        <end position="369"/>
    </location>
</feature>
<feature type="transmembrane region" description="Helical" evidence="6">
    <location>
        <begin position="310"/>
        <end position="330"/>
    </location>
</feature>
<keyword evidence="3 6" id="KW-0812">Transmembrane</keyword>
<evidence type="ECO:0008006" key="9">
    <source>
        <dbReference type="Google" id="ProtNLM"/>
    </source>
</evidence>
<feature type="transmembrane region" description="Helical" evidence="6">
    <location>
        <begin position="446"/>
        <end position="469"/>
    </location>
</feature>
<keyword evidence="4 6" id="KW-1133">Transmembrane helix</keyword>
<evidence type="ECO:0000256" key="4">
    <source>
        <dbReference type="ARBA" id="ARBA00022989"/>
    </source>
</evidence>
<dbReference type="Proteomes" id="UP001530400">
    <property type="component" value="Unassembled WGS sequence"/>
</dbReference>
<keyword evidence="2" id="KW-0813">Transport</keyword>
<feature type="transmembrane region" description="Helical" evidence="6">
    <location>
        <begin position="118"/>
        <end position="138"/>
    </location>
</feature>
<dbReference type="PANTHER" id="PTHR23504:SF15">
    <property type="entry name" value="MAJOR FACILITATOR SUPERFAMILY (MFS) PROFILE DOMAIN-CONTAINING PROTEIN"/>
    <property type="match status" value="1"/>
</dbReference>
<feature type="transmembrane region" description="Helical" evidence="6">
    <location>
        <begin position="84"/>
        <end position="106"/>
    </location>
</feature>
<accession>A0ABD3MSP0</accession>
<dbReference type="EMBL" id="JALLPJ020001410">
    <property type="protein sequence ID" value="KAL3764976.1"/>
    <property type="molecule type" value="Genomic_DNA"/>
</dbReference>
<feature type="transmembrane region" description="Helical" evidence="6">
    <location>
        <begin position="381"/>
        <end position="402"/>
    </location>
</feature>
<evidence type="ECO:0000256" key="6">
    <source>
        <dbReference type="SAM" id="Phobius"/>
    </source>
</evidence>
<dbReference type="PANTHER" id="PTHR23504">
    <property type="entry name" value="MAJOR FACILITATOR SUPERFAMILY DOMAIN-CONTAINING PROTEIN 10"/>
    <property type="match status" value="1"/>
</dbReference>
<evidence type="ECO:0000256" key="5">
    <source>
        <dbReference type="ARBA" id="ARBA00023136"/>
    </source>
</evidence>
<gene>
    <name evidence="7" type="ORF">ACHAWO_000202</name>
</gene>
<organism evidence="7 8">
    <name type="scientific">Cyclotella atomus</name>
    <dbReference type="NCBI Taxonomy" id="382360"/>
    <lineage>
        <taxon>Eukaryota</taxon>
        <taxon>Sar</taxon>
        <taxon>Stramenopiles</taxon>
        <taxon>Ochrophyta</taxon>
        <taxon>Bacillariophyta</taxon>
        <taxon>Coscinodiscophyceae</taxon>
        <taxon>Thalassiosirophycidae</taxon>
        <taxon>Stephanodiscales</taxon>
        <taxon>Stephanodiscaceae</taxon>
        <taxon>Cyclotella</taxon>
    </lineage>
</organism>
<dbReference type="Pfam" id="PF07690">
    <property type="entry name" value="MFS_1"/>
    <property type="match status" value="1"/>
</dbReference>
<sequence>MNKQSASVAVICTVSFIQAYLLVNIFPYQAYMSVFLWNRQHTDKIITVEQAGPYAAFLTTSFMIGRTLTAHYWGKLADVYGRRVTLITSLIGSGCACIWFGMASAYGGAVLARGVIGAWNSIVGVTKTLATELAYYGFRNNVQIHNANSDLHKQETRIVGLVMSMRAWGFLIAPAIAGFVADPLMVRQSDDISKGISTDNFFMQLLQLYPYLLPNLLGALLCWLTAAGVYVIVPETLEDCKTLDYGMQCKNRLGFRSQHSYTKINGTDGSLEDMNNDSELNDDTCGCWQAEHDTTSIFSIWSRRNTRNHLIAYWLYSFVIIAIDEAFPLFCISRNNNGIGQLSETDIGTILSIAGLIFAVGQFHIYTWIVDRFGVYGSLTFGCWAGVLPISLIPCAALVAHFSNRLGVTMYVALLMGMTKIFQSAFFSGITVATNRTVPKEMRSSMNGFGGMGAGGAKAMGPLFVGYWMSMCLSWDGNDEITNGGIVAWLGLASLSLPIFFNLQALEHSDN</sequence>
<dbReference type="InterPro" id="IPR011701">
    <property type="entry name" value="MFS"/>
</dbReference>
<evidence type="ECO:0000313" key="8">
    <source>
        <dbReference type="Proteomes" id="UP001530400"/>
    </source>
</evidence>
<dbReference type="Gene3D" id="1.20.1250.20">
    <property type="entry name" value="MFS general substrate transporter like domains"/>
    <property type="match status" value="1"/>
</dbReference>
<dbReference type="InterPro" id="IPR036259">
    <property type="entry name" value="MFS_trans_sf"/>
</dbReference>
<protein>
    <recommendedName>
        <fullName evidence="9">Major facilitator superfamily (MFS) profile domain-containing protein</fullName>
    </recommendedName>
</protein>
<feature type="transmembrane region" description="Helical" evidence="6">
    <location>
        <begin position="211"/>
        <end position="233"/>
    </location>
</feature>
<feature type="transmembrane region" description="Helical" evidence="6">
    <location>
        <begin position="408"/>
        <end position="434"/>
    </location>
</feature>
<evidence type="ECO:0000256" key="1">
    <source>
        <dbReference type="ARBA" id="ARBA00004141"/>
    </source>
</evidence>
<evidence type="ECO:0000256" key="3">
    <source>
        <dbReference type="ARBA" id="ARBA00022692"/>
    </source>
</evidence>
<evidence type="ECO:0000256" key="2">
    <source>
        <dbReference type="ARBA" id="ARBA00022448"/>
    </source>
</evidence>
<dbReference type="GO" id="GO:0016020">
    <property type="term" value="C:membrane"/>
    <property type="evidence" value="ECO:0007669"/>
    <property type="project" value="UniProtKB-SubCell"/>
</dbReference>
<feature type="transmembrane region" description="Helical" evidence="6">
    <location>
        <begin position="7"/>
        <end position="31"/>
    </location>
</feature>
<evidence type="ECO:0000313" key="7">
    <source>
        <dbReference type="EMBL" id="KAL3764976.1"/>
    </source>
</evidence>
<reference evidence="7 8" key="1">
    <citation type="submission" date="2024-10" db="EMBL/GenBank/DDBJ databases">
        <title>Updated reference genomes for cyclostephanoid diatoms.</title>
        <authorList>
            <person name="Roberts W.R."/>
            <person name="Alverson A.J."/>
        </authorList>
    </citation>
    <scope>NUCLEOTIDE SEQUENCE [LARGE SCALE GENOMIC DNA]</scope>
    <source>
        <strain evidence="7 8">AJA010-31</strain>
    </source>
</reference>
<comment type="subcellular location">
    <subcellularLocation>
        <location evidence="1">Membrane</location>
        <topology evidence="1">Multi-pass membrane protein</topology>
    </subcellularLocation>
</comment>